<sequence length="93" mass="10898">MAFDWDQGNLTHIAAHGIKPEEAEEAILDDPIDVLEQEHEDEVRLMQIGITKRMRVLIIVTTWRDDLLRVVTAYDAPPNMRDYFFAERRDHHG</sequence>
<evidence type="ECO:0000313" key="1">
    <source>
        <dbReference type="EMBL" id="XBH09869.1"/>
    </source>
</evidence>
<accession>A0AAU7CWV6</accession>
<protein>
    <submittedName>
        <fullName evidence="2">BrnT family toxin</fullName>
    </submittedName>
</protein>
<organism evidence="2">
    <name type="scientific">Edaphobacter paludis</name>
    <dbReference type="NCBI Taxonomy" id="3035702"/>
    <lineage>
        <taxon>Bacteria</taxon>
        <taxon>Pseudomonadati</taxon>
        <taxon>Acidobacteriota</taxon>
        <taxon>Terriglobia</taxon>
        <taxon>Terriglobales</taxon>
        <taxon>Acidobacteriaceae</taxon>
        <taxon>Edaphobacter</taxon>
    </lineage>
</organism>
<dbReference type="KEGG" id="epl:P4G45_15485"/>
<dbReference type="AlphaFoldDB" id="A0AAU7D7H8"/>
<dbReference type="InterPro" id="IPR007460">
    <property type="entry name" value="BrnT_toxin"/>
</dbReference>
<reference evidence="2" key="1">
    <citation type="submission" date="2023-03" db="EMBL/GenBank/DDBJ databases">
        <title>Edaphobacter sp.</title>
        <authorList>
            <person name="Huber K.J."/>
            <person name="Papendorf J."/>
            <person name="Pilke C."/>
            <person name="Bunk B."/>
            <person name="Sproeer C."/>
            <person name="Pester M."/>
        </authorList>
    </citation>
    <scope>NUCLEOTIDE SEQUENCE</scope>
    <source>
        <strain evidence="1">DSM 109919</strain>
        <strain evidence="2">DSM 109920</strain>
    </source>
</reference>
<dbReference type="Gene3D" id="3.10.450.530">
    <property type="entry name" value="Ribonuclease toxin, BrnT, of type II toxin-antitoxin system"/>
    <property type="match status" value="1"/>
</dbReference>
<dbReference type="EMBL" id="CP121194">
    <property type="protein sequence ID" value="XBH09869.1"/>
    <property type="molecule type" value="Genomic_DNA"/>
</dbReference>
<proteinExistence type="predicted"/>
<dbReference type="EMBL" id="CP121195">
    <property type="protein sequence ID" value="XBH13305.1"/>
    <property type="molecule type" value="Genomic_DNA"/>
</dbReference>
<dbReference type="InterPro" id="IPR038573">
    <property type="entry name" value="BrnT_sf"/>
</dbReference>
<accession>A0AAU7D7H8</accession>
<name>A0AAU7D7H8_9BACT</name>
<dbReference type="RefSeq" id="WP_348267378.1">
    <property type="nucleotide sequence ID" value="NZ_CP121194.1"/>
</dbReference>
<gene>
    <name evidence="1" type="ORF">P4G45_15485</name>
    <name evidence="2" type="ORF">P8936_16695</name>
</gene>
<evidence type="ECO:0000313" key="2">
    <source>
        <dbReference type="EMBL" id="XBH13305.1"/>
    </source>
</evidence>
<dbReference type="Pfam" id="PF04365">
    <property type="entry name" value="BrnT_toxin"/>
    <property type="match status" value="1"/>
</dbReference>